<dbReference type="EMBL" id="QGGY01000017">
    <property type="protein sequence ID" value="PWJ72618.1"/>
    <property type="molecule type" value="Genomic_DNA"/>
</dbReference>
<dbReference type="RefSeq" id="WP_109748365.1">
    <property type="nucleotide sequence ID" value="NZ_JANKBI010000017.1"/>
</dbReference>
<feature type="transmembrane region" description="Helical" evidence="1">
    <location>
        <begin position="15"/>
        <end position="34"/>
    </location>
</feature>
<keyword evidence="1" id="KW-0812">Transmembrane</keyword>
<name>A0AB73SYW1_9FIRM</name>
<feature type="transmembrane region" description="Helical" evidence="1">
    <location>
        <begin position="109"/>
        <end position="130"/>
    </location>
</feature>
<evidence type="ECO:0000313" key="2">
    <source>
        <dbReference type="EMBL" id="PWJ72618.1"/>
    </source>
</evidence>
<keyword evidence="1" id="KW-0472">Membrane</keyword>
<organism evidence="2 3">
    <name type="scientific">Murimonas intestini</name>
    <dbReference type="NCBI Taxonomy" id="1337051"/>
    <lineage>
        <taxon>Bacteria</taxon>
        <taxon>Bacillati</taxon>
        <taxon>Bacillota</taxon>
        <taxon>Clostridia</taxon>
        <taxon>Lachnospirales</taxon>
        <taxon>Lachnospiraceae</taxon>
        <taxon>Murimonas</taxon>
    </lineage>
</organism>
<evidence type="ECO:0000256" key="1">
    <source>
        <dbReference type="SAM" id="Phobius"/>
    </source>
</evidence>
<keyword evidence="1" id="KW-1133">Transmembrane helix</keyword>
<gene>
    <name evidence="2" type="ORF">C7383_11789</name>
</gene>
<feature type="transmembrane region" description="Helical" evidence="1">
    <location>
        <begin position="46"/>
        <end position="67"/>
    </location>
</feature>
<sequence length="265" mass="29599">MGESMLRILDTRQLYFGKSMVFGLFLASLLWLAAREQKQKPAIKAIGYGSIAYILLTMNPIALTTYLKWFDEKDVYWKVFWLLPILPVIGYVFTEAVSMGKRKIEKACILFAFSFLIILSGSLAFSYNAFEKRETKEKLEQDVMNILPLIESAEGEGYAAVTDTLLPYIRDYTGKITLLYSRNLEDNTTVCYGDVELRKQAEAVRDQMNSGPLDAAGLAGAAKEAGVALIVLNAGTCDVQQMEAAGYKLTGYNTKYEVYTNVDST</sequence>
<comment type="caution">
    <text evidence="2">The sequence shown here is derived from an EMBL/GenBank/DDBJ whole genome shotgun (WGS) entry which is preliminary data.</text>
</comment>
<reference evidence="2 3" key="1">
    <citation type="submission" date="2018-05" db="EMBL/GenBank/DDBJ databases">
        <authorList>
            <person name="Goeker M."/>
            <person name="Huntemann M."/>
            <person name="Clum A."/>
            <person name="Pillay M."/>
            <person name="Palaniappan K."/>
            <person name="Varghese N."/>
            <person name="Mikhailova N."/>
            <person name="Stamatis D."/>
            <person name="Reddy T."/>
            <person name="Daum C."/>
            <person name="Shapiro N."/>
            <person name="Ivanova N."/>
            <person name="Kyrpides N."/>
            <person name="Woyke T."/>
        </authorList>
    </citation>
    <scope>NUCLEOTIDE SEQUENCE [LARGE SCALE GENOMIC DNA]</scope>
    <source>
        <strain evidence="2 3">DSM 26524</strain>
    </source>
</reference>
<keyword evidence="3" id="KW-1185">Reference proteome</keyword>
<dbReference type="AlphaFoldDB" id="A0AB73SYW1"/>
<evidence type="ECO:0008006" key="4">
    <source>
        <dbReference type="Google" id="ProtNLM"/>
    </source>
</evidence>
<feature type="transmembrane region" description="Helical" evidence="1">
    <location>
        <begin position="79"/>
        <end position="97"/>
    </location>
</feature>
<accession>A0AB73SYW1</accession>
<protein>
    <recommendedName>
        <fullName evidence="4">Restriction endonuclease type IV Mrr domain-containing protein</fullName>
    </recommendedName>
</protein>
<dbReference type="Proteomes" id="UP000245412">
    <property type="component" value="Unassembled WGS sequence"/>
</dbReference>
<proteinExistence type="predicted"/>
<evidence type="ECO:0000313" key="3">
    <source>
        <dbReference type="Proteomes" id="UP000245412"/>
    </source>
</evidence>